<keyword evidence="6" id="KW-1185">Reference proteome</keyword>
<dbReference type="Pfam" id="PF00356">
    <property type="entry name" value="LacI"/>
    <property type="match status" value="1"/>
</dbReference>
<dbReference type="PANTHER" id="PTHR30146:SF109">
    <property type="entry name" value="HTH-TYPE TRANSCRIPTIONAL REGULATOR GALS"/>
    <property type="match status" value="1"/>
</dbReference>
<dbReference type="Pfam" id="PF13377">
    <property type="entry name" value="Peripla_BP_3"/>
    <property type="match status" value="1"/>
</dbReference>
<evidence type="ECO:0000256" key="1">
    <source>
        <dbReference type="ARBA" id="ARBA00023015"/>
    </source>
</evidence>
<evidence type="ECO:0000256" key="3">
    <source>
        <dbReference type="ARBA" id="ARBA00023163"/>
    </source>
</evidence>
<dbReference type="PANTHER" id="PTHR30146">
    <property type="entry name" value="LACI-RELATED TRANSCRIPTIONAL REPRESSOR"/>
    <property type="match status" value="1"/>
</dbReference>
<dbReference type="Gene3D" id="1.10.260.40">
    <property type="entry name" value="lambda repressor-like DNA-binding domains"/>
    <property type="match status" value="1"/>
</dbReference>
<gene>
    <name evidence="5" type="ORF">Pen02_71030</name>
</gene>
<dbReference type="PROSITE" id="PS50932">
    <property type="entry name" value="HTH_LACI_2"/>
    <property type="match status" value="1"/>
</dbReference>
<dbReference type="Proteomes" id="UP000646749">
    <property type="component" value="Unassembled WGS sequence"/>
</dbReference>
<dbReference type="SMART" id="SM00354">
    <property type="entry name" value="HTH_LACI"/>
    <property type="match status" value="1"/>
</dbReference>
<keyword evidence="3" id="KW-0804">Transcription</keyword>
<dbReference type="RefSeq" id="WP_239141818.1">
    <property type="nucleotide sequence ID" value="NZ_BONW01000042.1"/>
</dbReference>
<reference evidence="5 6" key="1">
    <citation type="submission" date="2021-01" db="EMBL/GenBank/DDBJ databases">
        <title>Whole genome shotgun sequence of Plantactinospora endophytica NBRC 110450.</title>
        <authorList>
            <person name="Komaki H."/>
            <person name="Tamura T."/>
        </authorList>
    </citation>
    <scope>NUCLEOTIDE SEQUENCE [LARGE SCALE GENOMIC DNA]</scope>
    <source>
        <strain evidence="5 6">NBRC 110450</strain>
    </source>
</reference>
<proteinExistence type="predicted"/>
<dbReference type="Gene3D" id="3.40.50.2300">
    <property type="match status" value="2"/>
</dbReference>
<comment type="caution">
    <text evidence="5">The sequence shown here is derived from an EMBL/GenBank/DDBJ whole genome shotgun (WGS) entry which is preliminary data.</text>
</comment>
<dbReference type="InterPro" id="IPR046335">
    <property type="entry name" value="LacI/GalR-like_sensor"/>
</dbReference>
<dbReference type="EMBL" id="BONW01000042">
    <property type="protein sequence ID" value="GIG92167.1"/>
    <property type="molecule type" value="Genomic_DNA"/>
</dbReference>
<dbReference type="SUPFAM" id="SSF47413">
    <property type="entry name" value="lambda repressor-like DNA-binding domains"/>
    <property type="match status" value="1"/>
</dbReference>
<dbReference type="CDD" id="cd01392">
    <property type="entry name" value="HTH_LacI"/>
    <property type="match status" value="1"/>
</dbReference>
<evidence type="ECO:0000313" key="5">
    <source>
        <dbReference type="EMBL" id="GIG92167.1"/>
    </source>
</evidence>
<dbReference type="CDD" id="cd06267">
    <property type="entry name" value="PBP1_LacI_sugar_binding-like"/>
    <property type="match status" value="1"/>
</dbReference>
<sequence length="344" mass="35798">MTERVAASSGRSGRRKRPTMLDVAREAGVALRTVSRVVNEDPTVGAHLASRVQAAITALGYAPDERAQQLRRGTSGTVGAAVRNLADAHPVLSAVDHAAREAGLAVLAMSTEDDEHREREAVMSMCRRRVDGIVIEPIGTSHDYLSGELAAGLPLVAVDRPTGGVEADAVLSDNAAGIGMAYRQLALHGHRRIGYIGDDERIFTGRERAAAFRACVAASGGPLDGMTHPGVFSPARISAALTAVLTGPAPATALITGNVETTIEVLRHLGADAGRVALVGFDDFPLADILRPGLTVVAQNSAVIGRTAIDLLVARSADPARPVQTVTVPVELIPRGSGELPPPD</sequence>
<keyword evidence="1" id="KW-0805">Transcription regulation</keyword>
<protein>
    <submittedName>
        <fullName evidence="5">LacI family transcriptional regulator</fullName>
    </submittedName>
</protein>
<organism evidence="5 6">
    <name type="scientific">Plantactinospora endophytica</name>
    <dbReference type="NCBI Taxonomy" id="673535"/>
    <lineage>
        <taxon>Bacteria</taxon>
        <taxon>Bacillati</taxon>
        <taxon>Actinomycetota</taxon>
        <taxon>Actinomycetes</taxon>
        <taxon>Micromonosporales</taxon>
        <taxon>Micromonosporaceae</taxon>
        <taxon>Plantactinospora</taxon>
    </lineage>
</organism>
<dbReference type="InterPro" id="IPR010982">
    <property type="entry name" value="Lambda_DNA-bd_dom_sf"/>
</dbReference>
<feature type="domain" description="HTH lacI-type" evidence="4">
    <location>
        <begin position="18"/>
        <end position="72"/>
    </location>
</feature>
<accession>A0ABQ4EBR3</accession>
<dbReference type="InterPro" id="IPR028082">
    <property type="entry name" value="Peripla_BP_I"/>
</dbReference>
<dbReference type="SUPFAM" id="SSF53822">
    <property type="entry name" value="Periplasmic binding protein-like I"/>
    <property type="match status" value="1"/>
</dbReference>
<evidence type="ECO:0000256" key="2">
    <source>
        <dbReference type="ARBA" id="ARBA00023125"/>
    </source>
</evidence>
<dbReference type="InterPro" id="IPR000843">
    <property type="entry name" value="HTH_LacI"/>
</dbReference>
<name>A0ABQ4EBR3_9ACTN</name>
<evidence type="ECO:0000313" key="6">
    <source>
        <dbReference type="Proteomes" id="UP000646749"/>
    </source>
</evidence>
<keyword evidence="2" id="KW-0238">DNA-binding</keyword>
<evidence type="ECO:0000259" key="4">
    <source>
        <dbReference type="PROSITE" id="PS50932"/>
    </source>
</evidence>